<dbReference type="Gene3D" id="3.40.50.1000">
    <property type="entry name" value="HAD superfamily/HAD-like"/>
    <property type="match status" value="1"/>
</dbReference>
<keyword evidence="1" id="KW-0378">Hydrolase</keyword>
<dbReference type="InterPro" id="IPR023214">
    <property type="entry name" value="HAD_sf"/>
</dbReference>
<evidence type="ECO:0000256" key="4">
    <source>
        <dbReference type="ARBA" id="ARBA00038355"/>
    </source>
</evidence>
<dbReference type="GO" id="GO:0004721">
    <property type="term" value="F:phosphoprotein phosphatase activity"/>
    <property type="evidence" value="ECO:0007669"/>
    <property type="project" value="UniProtKB-KW"/>
</dbReference>
<dbReference type="InterPro" id="IPR050365">
    <property type="entry name" value="TIM50"/>
</dbReference>
<evidence type="ECO:0000256" key="1">
    <source>
        <dbReference type="ARBA" id="ARBA00022801"/>
    </source>
</evidence>
<evidence type="ECO:0000313" key="8">
    <source>
        <dbReference type="Proteomes" id="UP001163823"/>
    </source>
</evidence>
<dbReference type="SMART" id="SM00577">
    <property type="entry name" value="CPDc"/>
    <property type="match status" value="1"/>
</dbReference>
<dbReference type="InterPro" id="IPR036412">
    <property type="entry name" value="HAD-like_sf"/>
</dbReference>
<dbReference type="Pfam" id="PF03031">
    <property type="entry name" value="NIF"/>
    <property type="match status" value="1"/>
</dbReference>
<gene>
    <name evidence="7" type="ORF">O6P43_001578</name>
</gene>
<feature type="region of interest" description="Disordered" evidence="5">
    <location>
        <begin position="89"/>
        <end position="111"/>
    </location>
</feature>
<reference evidence="7 8" key="1">
    <citation type="journal article" date="2023" name="Science">
        <title>Elucidation of the pathway for biosynthesis of saponin adjuvants from the soapbark tree.</title>
        <authorList>
            <person name="Reed J."/>
            <person name="Orme A."/>
            <person name="El-Demerdash A."/>
            <person name="Owen C."/>
            <person name="Martin L.B.B."/>
            <person name="Misra R.C."/>
            <person name="Kikuchi S."/>
            <person name="Rejzek M."/>
            <person name="Martin A.C."/>
            <person name="Harkess A."/>
            <person name="Leebens-Mack J."/>
            <person name="Louveau T."/>
            <person name="Stephenson M.J."/>
            <person name="Osbourn A."/>
        </authorList>
    </citation>
    <scope>NUCLEOTIDE SEQUENCE [LARGE SCALE GENOMIC DNA]</scope>
    <source>
        <strain evidence="7">S10</strain>
    </source>
</reference>
<feature type="domain" description="FCP1 homology" evidence="6">
    <location>
        <begin position="303"/>
        <end position="462"/>
    </location>
</feature>
<dbReference type="CDD" id="cd07521">
    <property type="entry name" value="HAD_FCP1-like"/>
    <property type="match status" value="1"/>
</dbReference>
<comment type="similarity">
    <text evidence="4">Belongs to the CTDSPL2 family.</text>
</comment>
<dbReference type="PROSITE" id="PS50969">
    <property type="entry name" value="FCP1"/>
    <property type="match status" value="1"/>
</dbReference>
<evidence type="ECO:0000259" key="6">
    <source>
        <dbReference type="PROSITE" id="PS50969"/>
    </source>
</evidence>
<dbReference type="NCBIfam" id="TIGR02251">
    <property type="entry name" value="HIF-SF_euk"/>
    <property type="match status" value="1"/>
</dbReference>
<dbReference type="SUPFAM" id="SSF56784">
    <property type="entry name" value="HAD-like"/>
    <property type="match status" value="1"/>
</dbReference>
<dbReference type="PANTHER" id="PTHR12210">
    <property type="entry name" value="DULLARD PROTEIN PHOSPHATASE"/>
    <property type="match status" value="1"/>
</dbReference>
<evidence type="ECO:0000256" key="3">
    <source>
        <dbReference type="ARBA" id="ARBA00037324"/>
    </source>
</evidence>
<dbReference type="FunFam" id="3.40.50.1000:FF:000015">
    <property type="entry name" value="CTD small phosphatase-like protein 2"/>
    <property type="match status" value="1"/>
</dbReference>
<comment type="caution">
    <text evidence="7">The sequence shown here is derived from an EMBL/GenBank/DDBJ whole genome shotgun (WGS) entry which is preliminary data.</text>
</comment>
<dbReference type="KEGG" id="qsa:O6P43_001578"/>
<accession>A0AAD7QL42</accession>
<keyword evidence="8" id="KW-1185">Reference proteome</keyword>
<sequence>MPALKMKAKCTTTCVREGSCLHVSRKSSKISKKSCSLAQITHEPENLDTTIQTYQNDFSKDEVSTQEHDSDELLGHKILCNGENAVHKCPSSDEDSSSTKKKDFPEPSFSSSLEKICSPFTVSSDINFKLYSAVGSEENTCMQLEDDDHNNMRNKPSDHPTYHFSDSYISEMCLAGLSTDRMSGFDIVSCNLFSEYQFSGTNLMYDETERCVMFPSDEETAETTDSQYEGSCGQFLQSSNNSWFHQMIHQAKPYGQDLDVEPSMVDSEDSDSSDPESFIRNFPDVSDECDSLPALVSKEMSNRTRKQITLVLDLDETLVHSTLEPSDIADFTVQVFFDMKEQTVYVRKRPFLQIFLERIAEMFEIFVFTASQSIYAEQLLDVLDPDGKLFSRRMYRESCIFLDGGYTKDLTVLGIDLAKVVIIDNSPQVFRLQVDNGIPIKSWFDDPCDRALISLLPFLETLVDVDDVRPIIAKKFGVKD</sequence>
<comment type="function">
    <text evidence="3">Probable phosphatase.</text>
</comment>
<feature type="region of interest" description="Disordered" evidence="5">
    <location>
        <begin position="258"/>
        <end position="279"/>
    </location>
</feature>
<dbReference type="AlphaFoldDB" id="A0AAD7QL42"/>
<dbReference type="GO" id="GO:0005634">
    <property type="term" value="C:nucleus"/>
    <property type="evidence" value="ECO:0007669"/>
    <property type="project" value="UniProtKB-ARBA"/>
</dbReference>
<evidence type="ECO:0000313" key="7">
    <source>
        <dbReference type="EMBL" id="KAJ7982456.1"/>
    </source>
</evidence>
<evidence type="ECO:0000256" key="2">
    <source>
        <dbReference type="ARBA" id="ARBA00022912"/>
    </source>
</evidence>
<organism evidence="7 8">
    <name type="scientific">Quillaja saponaria</name>
    <name type="common">Soap bark tree</name>
    <dbReference type="NCBI Taxonomy" id="32244"/>
    <lineage>
        <taxon>Eukaryota</taxon>
        <taxon>Viridiplantae</taxon>
        <taxon>Streptophyta</taxon>
        <taxon>Embryophyta</taxon>
        <taxon>Tracheophyta</taxon>
        <taxon>Spermatophyta</taxon>
        <taxon>Magnoliopsida</taxon>
        <taxon>eudicotyledons</taxon>
        <taxon>Gunneridae</taxon>
        <taxon>Pentapetalae</taxon>
        <taxon>rosids</taxon>
        <taxon>fabids</taxon>
        <taxon>Fabales</taxon>
        <taxon>Quillajaceae</taxon>
        <taxon>Quillaja</taxon>
    </lineage>
</organism>
<evidence type="ECO:0000256" key="5">
    <source>
        <dbReference type="SAM" id="MobiDB-lite"/>
    </source>
</evidence>
<proteinExistence type="inferred from homology"/>
<dbReference type="InterPro" id="IPR004274">
    <property type="entry name" value="FCP1_dom"/>
</dbReference>
<dbReference type="Proteomes" id="UP001163823">
    <property type="component" value="Chromosome 1"/>
</dbReference>
<keyword evidence="2" id="KW-0904">Protein phosphatase</keyword>
<protein>
    <submittedName>
        <fullName evidence="7">CTD small phosphatase-like protein 2</fullName>
    </submittedName>
</protein>
<dbReference type="InterPro" id="IPR011948">
    <property type="entry name" value="Dullard_phosphatase"/>
</dbReference>
<dbReference type="EMBL" id="JARAOO010000001">
    <property type="protein sequence ID" value="KAJ7982456.1"/>
    <property type="molecule type" value="Genomic_DNA"/>
</dbReference>
<name>A0AAD7QL42_QUISA</name>